<dbReference type="InterPro" id="IPR020843">
    <property type="entry name" value="ER"/>
</dbReference>
<dbReference type="Proteomes" id="UP000248597">
    <property type="component" value="Unassembled WGS sequence"/>
</dbReference>
<dbReference type="SUPFAM" id="SSF50129">
    <property type="entry name" value="GroES-like"/>
    <property type="match status" value="1"/>
</dbReference>
<sequence>MKIQAALARTTSGPFTIETLELDDPRPDEIRVRIVGVGVCHTDLVALGGGTPVPLPAVFGHEGAGVVEAIGSAVTKVAVGDHVVLTFRSCGSCRRCQAGDPAYCADLVPLNYGGGRSDGISPLCCGGAPVSGAFFSQSSFATHALAYERNVVKVPKSAPLWQLGPLGCGVQTGAGAAMNALACEAGSSLLIIGGGSVGLSALMGGVVQGCARLLVVEPFAERRELALALGATDVIDPAAEPDIAAAVRARLPMGVDYALDTTGKSALLDAALDALAKRGVLGVLGIPAPDTPTPGKLAAVMRSGLTIRGIVEGDSDPDIFIPRLVELFLAGRLPIDRITTRYDFADINQAIADQHAGRCVKIILTHDAAGAD</sequence>
<dbReference type="EMBL" id="QFPJ01000013">
    <property type="protein sequence ID" value="PZQ22614.1"/>
    <property type="molecule type" value="Genomic_DNA"/>
</dbReference>
<feature type="domain" description="Enoyl reductase (ER)" evidence="7">
    <location>
        <begin position="15"/>
        <end position="364"/>
    </location>
</feature>
<proteinExistence type="inferred from homology"/>
<dbReference type="SMART" id="SM00829">
    <property type="entry name" value="PKS_ER"/>
    <property type="match status" value="1"/>
</dbReference>
<dbReference type="PANTHER" id="PTHR43350">
    <property type="entry name" value="NAD-DEPENDENT ALCOHOL DEHYDROGENASE"/>
    <property type="match status" value="1"/>
</dbReference>
<dbReference type="GO" id="GO:0016616">
    <property type="term" value="F:oxidoreductase activity, acting on the CH-OH group of donors, NAD or NADP as acceptor"/>
    <property type="evidence" value="ECO:0007669"/>
    <property type="project" value="UniProtKB-ARBA"/>
</dbReference>
<dbReference type="PROSITE" id="PS00059">
    <property type="entry name" value="ADH_ZINC"/>
    <property type="match status" value="1"/>
</dbReference>
<organism evidence="8 9">
    <name type="scientific">Sphingopyxis macrogoltabida</name>
    <name type="common">Sphingomonas macrogoltabidus</name>
    <dbReference type="NCBI Taxonomy" id="33050"/>
    <lineage>
        <taxon>Bacteria</taxon>
        <taxon>Pseudomonadati</taxon>
        <taxon>Pseudomonadota</taxon>
        <taxon>Alphaproteobacteria</taxon>
        <taxon>Sphingomonadales</taxon>
        <taxon>Sphingomonadaceae</taxon>
        <taxon>Sphingopyxis</taxon>
    </lineage>
</organism>
<accession>A0A2W5L2P6</accession>
<comment type="cofactor">
    <cofactor evidence="1 6">
        <name>Zn(2+)</name>
        <dbReference type="ChEBI" id="CHEBI:29105"/>
    </cofactor>
</comment>
<dbReference type="AlphaFoldDB" id="A0A2W5L2P6"/>
<dbReference type="SUPFAM" id="SSF51735">
    <property type="entry name" value="NAD(P)-binding Rossmann-fold domains"/>
    <property type="match status" value="1"/>
</dbReference>
<evidence type="ECO:0000313" key="9">
    <source>
        <dbReference type="Proteomes" id="UP000248597"/>
    </source>
</evidence>
<keyword evidence="4 6" id="KW-0862">Zinc</keyword>
<evidence type="ECO:0000256" key="1">
    <source>
        <dbReference type="ARBA" id="ARBA00001947"/>
    </source>
</evidence>
<dbReference type="CDD" id="cd08278">
    <property type="entry name" value="benzyl_alcohol_DH"/>
    <property type="match status" value="1"/>
</dbReference>
<dbReference type="Pfam" id="PF08240">
    <property type="entry name" value="ADH_N"/>
    <property type="match status" value="1"/>
</dbReference>
<evidence type="ECO:0000256" key="3">
    <source>
        <dbReference type="ARBA" id="ARBA00022723"/>
    </source>
</evidence>
<dbReference type="InterPro" id="IPR036291">
    <property type="entry name" value="NAD(P)-bd_dom_sf"/>
</dbReference>
<dbReference type="InterPro" id="IPR002328">
    <property type="entry name" value="ADH_Zn_CS"/>
</dbReference>
<dbReference type="InterPro" id="IPR013154">
    <property type="entry name" value="ADH-like_N"/>
</dbReference>
<dbReference type="Gene3D" id="3.40.50.720">
    <property type="entry name" value="NAD(P)-binding Rossmann-like Domain"/>
    <property type="match status" value="1"/>
</dbReference>
<evidence type="ECO:0000256" key="4">
    <source>
        <dbReference type="ARBA" id="ARBA00022833"/>
    </source>
</evidence>
<keyword evidence="3 6" id="KW-0479">Metal-binding</keyword>
<name>A0A2W5L2P6_SPHMC</name>
<comment type="similarity">
    <text evidence="2 6">Belongs to the zinc-containing alcohol dehydrogenase family.</text>
</comment>
<dbReference type="Gene3D" id="3.90.180.10">
    <property type="entry name" value="Medium-chain alcohol dehydrogenases, catalytic domain"/>
    <property type="match status" value="1"/>
</dbReference>
<evidence type="ECO:0000313" key="8">
    <source>
        <dbReference type="EMBL" id="PZQ22614.1"/>
    </source>
</evidence>
<evidence type="ECO:0000256" key="2">
    <source>
        <dbReference type="ARBA" id="ARBA00008072"/>
    </source>
</evidence>
<keyword evidence="5" id="KW-0560">Oxidoreductase</keyword>
<dbReference type="InterPro" id="IPR013149">
    <property type="entry name" value="ADH-like_C"/>
</dbReference>
<gene>
    <name evidence="8" type="ORF">DI569_07750</name>
</gene>
<dbReference type="PANTHER" id="PTHR43350:SF21">
    <property type="entry name" value="S-NITROSOMYCOTHIOL REDUCTASE MSCR"/>
    <property type="match status" value="1"/>
</dbReference>
<reference evidence="8 9" key="1">
    <citation type="submission" date="2017-08" db="EMBL/GenBank/DDBJ databases">
        <title>Infants hospitalized years apart are colonized by the same room-sourced microbial strains.</title>
        <authorList>
            <person name="Brooks B."/>
            <person name="Olm M.R."/>
            <person name="Firek B.A."/>
            <person name="Baker R."/>
            <person name="Thomas B.C."/>
            <person name="Morowitz M.J."/>
            <person name="Banfield J.F."/>
        </authorList>
    </citation>
    <scope>NUCLEOTIDE SEQUENCE [LARGE SCALE GENOMIC DNA]</scope>
    <source>
        <strain evidence="8">S2_005_003_R2_47</strain>
    </source>
</reference>
<dbReference type="InterPro" id="IPR011032">
    <property type="entry name" value="GroES-like_sf"/>
</dbReference>
<evidence type="ECO:0000259" key="7">
    <source>
        <dbReference type="SMART" id="SM00829"/>
    </source>
</evidence>
<protein>
    <submittedName>
        <fullName evidence="8">NAD(P)-dependent alcohol dehydrogenase</fullName>
    </submittedName>
</protein>
<evidence type="ECO:0000256" key="6">
    <source>
        <dbReference type="RuleBase" id="RU361277"/>
    </source>
</evidence>
<comment type="caution">
    <text evidence="8">The sequence shown here is derived from an EMBL/GenBank/DDBJ whole genome shotgun (WGS) entry which is preliminary data.</text>
</comment>
<dbReference type="GO" id="GO:0008270">
    <property type="term" value="F:zinc ion binding"/>
    <property type="evidence" value="ECO:0007669"/>
    <property type="project" value="InterPro"/>
</dbReference>
<dbReference type="Pfam" id="PF00107">
    <property type="entry name" value="ADH_zinc_N"/>
    <property type="match status" value="1"/>
</dbReference>
<evidence type="ECO:0000256" key="5">
    <source>
        <dbReference type="ARBA" id="ARBA00023002"/>
    </source>
</evidence>